<name>A0A5C5XBS6_9PLAN</name>
<evidence type="ECO:0000256" key="3">
    <source>
        <dbReference type="ARBA" id="ARBA00022764"/>
    </source>
</evidence>
<comment type="caution">
    <text evidence="7">The sequence shown here is derived from an EMBL/GenBank/DDBJ whole genome shotgun (WGS) entry which is preliminary data.</text>
</comment>
<dbReference type="InterPro" id="IPR012480">
    <property type="entry name" value="Hepar_II_III_C"/>
</dbReference>
<proteinExistence type="predicted"/>
<gene>
    <name evidence="7" type="primary">hepC_1</name>
    <name evidence="7" type="ORF">Pan54_03130</name>
</gene>
<feature type="domain" description="Heparinase II/III-like C-terminal" evidence="5">
    <location>
        <begin position="434"/>
        <end position="654"/>
    </location>
</feature>
<dbReference type="Pfam" id="PF07940">
    <property type="entry name" value="Hepar_II_III_C"/>
    <property type="match status" value="1"/>
</dbReference>
<evidence type="ECO:0000259" key="6">
    <source>
        <dbReference type="Pfam" id="PF16889"/>
    </source>
</evidence>
<organism evidence="7 8">
    <name type="scientific">Rubinisphaera italica</name>
    <dbReference type="NCBI Taxonomy" id="2527969"/>
    <lineage>
        <taxon>Bacteria</taxon>
        <taxon>Pseudomonadati</taxon>
        <taxon>Planctomycetota</taxon>
        <taxon>Planctomycetia</taxon>
        <taxon>Planctomycetales</taxon>
        <taxon>Planctomycetaceae</taxon>
        <taxon>Rubinisphaera</taxon>
    </lineage>
</organism>
<dbReference type="InterPro" id="IPR031680">
    <property type="entry name" value="Hepar_II_III_N"/>
</dbReference>
<evidence type="ECO:0000259" key="5">
    <source>
        <dbReference type="Pfam" id="PF07940"/>
    </source>
</evidence>
<dbReference type="Proteomes" id="UP000316095">
    <property type="component" value="Unassembled WGS sequence"/>
</dbReference>
<keyword evidence="8" id="KW-1185">Reference proteome</keyword>
<dbReference type="GO" id="GO:0042597">
    <property type="term" value="C:periplasmic space"/>
    <property type="evidence" value="ECO:0007669"/>
    <property type="project" value="UniProtKB-SubCell"/>
</dbReference>
<dbReference type="PANTHER" id="PTHR39210">
    <property type="entry name" value="HEPARIN-SULFATE LYASE"/>
    <property type="match status" value="1"/>
</dbReference>
<evidence type="ECO:0000256" key="1">
    <source>
        <dbReference type="ARBA" id="ARBA00004418"/>
    </source>
</evidence>
<dbReference type="PANTHER" id="PTHR39210:SF1">
    <property type="entry name" value="HEPARIN-SULFATE LYASE"/>
    <property type="match status" value="1"/>
</dbReference>
<feature type="domain" description="Heparin-sulfate lyase N-terminal" evidence="6">
    <location>
        <begin position="157"/>
        <end position="331"/>
    </location>
</feature>
<evidence type="ECO:0000256" key="4">
    <source>
        <dbReference type="ARBA" id="ARBA00023239"/>
    </source>
</evidence>
<comment type="subcellular location">
    <subcellularLocation>
        <location evidence="1">Periplasm</location>
    </subcellularLocation>
</comment>
<evidence type="ECO:0000256" key="2">
    <source>
        <dbReference type="ARBA" id="ARBA00022729"/>
    </source>
</evidence>
<dbReference type="GO" id="GO:0015021">
    <property type="term" value="F:heparin-sulfate lyase activity"/>
    <property type="evidence" value="ECO:0007669"/>
    <property type="project" value="UniProtKB-EC"/>
</dbReference>
<dbReference type="SUPFAM" id="SSF48230">
    <property type="entry name" value="Chondroitin AC/alginate lyase"/>
    <property type="match status" value="1"/>
</dbReference>
<dbReference type="InterPro" id="IPR008929">
    <property type="entry name" value="Chondroitin_lyas"/>
</dbReference>
<keyword evidence="4 7" id="KW-0456">Lyase</keyword>
<reference evidence="7 8" key="1">
    <citation type="submission" date="2019-02" db="EMBL/GenBank/DDBJ databases">
        <title>Deep-cultivation of Planctomycetes and their phenomic and genomic characterization uncovers novel biology.</title>
        <authorList>
            <person name="Wiegand S."/>
            <person name="Jogler M."/>
            <person name="Boedeker C."/>
            <person name="Pinto D."/>
            <person name="Vollmers J."/>
            <person name="Rivas-Marin E."/>
            <person name="Kohn T."/>
            <person name="Peeters S.H."/>
            <person name="Heuer A."/>
            <person name="Rast P."/>
            <person name="Oberbeckmann S."/>
            <person name="Bunk B."/>
            <person name="Jeske O."/>
            <person name="Meyerdierks A."/>
            <person name="Storesund J.E."/>
            <person name="Kallscheuer N."/>
            <person name="Luecker S."/>
            <person name="Lage O.M."/>
            <person name="Pohl T."/>
            <person name="Merkel B.J."/>
            <person name="Hornburger P."/>
            <person name="Mueller R.-W."/>
            <person name="Bruemmer F."/>
            <person name="Labrenz M."/>
            <person name="Spormann A.M."/>
            <person name="Op Den Camp H."/>
            <person name="Overmann J."/>
            <person name="Amann R."/>
            <person name="Jetten M.S.M."/>
            <person name="Mascher T."/>
            <person name="Medema M.H."/>
            <person name="Devos D.P."/>
            <person name="Kaster A.-K."/>
            <person name="Ovreas L."/>
            <person name="Rohde M."/>
            <person name="Galperin M.Y."/>
            <person name="Jogler C."/>
        </authorList>
    </citation>
    <scope>NUCLEOTIDE SEQUENCE [LARGE SCALE GENOMIC DNA]</scope>
    <source>
        <strain evidence="7 8">Pan54</strain>
    </source>
</reference>
<dbReference type="AlphaFoldDB" id="A0A5C5XBS6"/>
<evidence type="ECO:0000313" key="8">
    <source>
        <dbReference type="Proteomes" id="UP000316095"/>
    </source>
</evidence>
<sequence>MLSKLPMAYRMLKALGPLWLMDRFCYEFRKKSGMLQKQFPISHWDNHSLDALLKNPTISGPDEILWNREKQDLPFFFSPADRPKYFQHFQALDGNDSNTIKQADRLISGVNRYFGFHEIKSSWPPDWHENPWTGMRVDSDSHWCEISDFEHGDIKVLWEPSRFSSAFLLVRAYWRKPDESYAQAFWDSVEDWKCSNRPQAGIHWKCGQEISLRVLAWCFGLYGFANSLSSTPERIASLLKMIAISGQRIAATIDYALSQKNNHGVSEAAALWTIGLLFPELKMASPWKNMGRIYLEKQAQELIYADGTFSQHSMNYHRVMLHLYLWCWRLGELHEERLTDSLRERIHLAGNFLYQVQDQQSGQVPCYGQNDGALVFPLSECDYQDYRPIVQAAHGICDHRRCFENGPWDEELLWLGGASSLNSEIIEGQKQRYSAVEGGYHVIRTSESFAMTRAGKFRHRPSQADMLHFDLWWRGKNIAIDPGTYSYNSPAPWDKQLGLTCNHNAVTVDGNDQMEKVSRFFWYPWVTGQQEHRQSSPGQLLDWWEGSHDGYFRLKDPVSCRRGLLRLGEEHWLVIDKLSGRQSHEYCLHWQLCDAPYELDAASGMLKLELESGGYQMKIIASGDMQCSLVRADPQSTRGWHSAYYLHRVPNLSINATVNTHAVTYWTLFGPSESQMSFNNNELQISSPDWAADIRLGDAGRLINHVSMNGNISDEMEIE</sequence>
<keyword evidence="3" id="KW-0574">Periplasm</keyword>
<accession>A0A5C5XBS6</accession>
<dbReference type="EMBL" id="SJPG01000001">
    <property type="protein sequence ID" value="TWT59605.1"/>
    <property type="molecule type" value="Genomic_DNA"/>
</dbReference>
<dbReference type="Gene3D" id="1.50.10.100">
    <property type="entry name" value="Chondroitin AC/alginate lyase"/>
    <property type="match status" value="1"/>
</dbReference>
<dbReference type="EC" id="4.2.2.8" evidence="7"/>
<dbReference type="OrthoDB" id="9763014at2"/>
<protein>
    <submittedName>
        <fullName evidence="7">Heparin-sulfate lyase</fullName>
        <ecNumber evidence="7">4.2.2.8</ecNumber>
    </submittedName>
</protein>
<evidence type="ECO:0000313" key="7">
    <source>
        <dbReference type="EMBL" id="TWT59605.1"/>
    </source>
</evidence>
<dbReference type="Pfam" id="PF16889">
    <property type="entry name" value="Hepar_II_III_N"/>
    <property type="match status" value="1"/>
</dbReference>
<keyword evidence="2" id="KW-0732">Signal</keyword>
<dbReference type="Gene3D" id="2.70.98.70">
    <property type="match status" value="1"/>
</dbReference>